<keyword evidence="1" id="KW-0175">Coiled coil</keyword>
<evidence type="ECO:0000256" key="2">
    <source>
        <dbReference type="SAM" id="MobiDB-lite"/>
    </source>
</evidence>
<feature type="compositionally biased region" description="Polar residues" evidence="2">
    <location>
        <begin position="55"/>
        <end position="70"/>
    </location>
</feature>
<feature type="compositionally biased region" description="Low complexity" evidence="2">
    <location>
        <begin position="123"/>
        <end position="138"/>
    </location>
</feature>
<dbReference type="RefSeq" id="WP_176818266.1">
    <property type="nucleotide sequence ID" value="NZ_JABXWP010000013.1"/>
</dbReference>
<feature type="compositionally biased region" description="Polar residues" evidence="2">
    <location>
        <begin position="203"/>
        <end position="218"/>
    </location>
</feature>
<organism evidence="3 4">
    <name type="scientific">Lacticaseibacillus rhamnosus</name>
    <name type="common">Lactobacillus rhamnosus</name>
    <dbReference type="NCBI Taxonomy" id="47715"/>
    <lineage>
        <taxon>Bacteria</taxon>
        <taxon>Bacillati</taxon>
        <taxon>Bacillota</taxon>
        <taxon>Bacilli</taxon>
        <taxon>Lactobacillales</taxon>
        <taxon>Lactobacillaceae</taxon>
        <taxon>Lacticaseibacillus</taxon>
    </lineage>
</organism>
<feature type="region of interest" description="Disordered" evidence="2">
    <location>
        <begin position="1"/>
        <end position="70"/>
    </location>
</feature>
<comment type="caution">
    <text evidence="3">The sequence shown here is derived from an EMBL/GenBank/DDBJ whole genome shotgun (WGS) entry which is preliminary data.</text>
</comment>
<feature type="coiled-coil region" evidence="1">
    <location>
        <begin position="288"/>
        <end position="385"/>
    </location>
</feature>
<name>A0A7Y7QGF8_LACRH</name>
<feature type="compositionally biased region" description="Basic and acidic residues" evidence="2">
    <location>
        <begin position="146"/>
        <end position="156"/>
    </location>
</feature>
<dbReference type="EMBL" id="JABXWP010000013">
    <property type="protein sequence ID" value="NVO88732.1"/>
    <property type="molecule type" value="Genomic_DNA"/>
</dbReference>
<feature type="region of interest" description="Disordered" evidence="2">
    <location>
        <begin position="114"/>
        <end position="218"/>
    </location>
</feature>
<feature type="compositionally biased region" description="Polar residues" evidence="2">
    <location>
        <begin position="37"/>
        <end position="46"/>
    </location>
</feature>
<dbReference type="Proteomes" id="UP000542889">
    <property type="component" value="Unassembled WGS sequence"/>
</dbReference>
<accession>A0A7Y7QGF8</accession>
<evidence type="ECO:0000313" key="4">
    <source>
        <dbReference type="Proteomes" id="UP000542889"/>
    </source>
</evidence>
<evidence type="ECO:0000313" key="3">
    <source>
        <dbReference type="EMBL" id="NVO88732.1"/>
    </source>
</evidence>
<gene>
    <name evidence="3" type="ORF">HWN39_09460</name>
</gene>
<evidence type="ECO:0000256" key="1">
    <source>
        <dbReference type="SAM" id="Coils"/>
    </source>
</evidence>
<feature type="compositionally biased region" description="Basic and acidic residues" evidence="2">
    <location>
        <begin position="1"/>
        <end position="10"/>
    </location>
</feature>
<feature type="compositionally biased region" description="Low complexity" evidence="2">
    <location>
        <begin position="160"/>
        <end position="190"/>
    </location>
</feature>
<proteinExistence type="predicted"/>
<reference evidence="3 4" key="1">
    <citation type="submission" date="2020-06" db="EMBL/GenBank/DDBJ databases">
        <title>Lactobacillus rhamnosus QC,genome.</title>
        <authorList>
            <person name="Yi H."/>
            <person name="Jin M."/>
        </authorList>
    </citation>
    <scope>NUCLEOTIDE SEQUENCE [LARGE SCALE GENOMIC DNA]</scope>
    <source>
        <strain evidence="3 4">QC</strain>
    </source>
</reference>
<dbReference type="AlphaFoldDB" id="A0A7Y7QGF8"/>
<feature type="compositionally biased region" description="Polar residues" evidence="2">
    <location>
        <begin position="15"/>
        <end position="30"/>
    </location>
</feature>
<protein>
    <submittedName>
        <fullName evidence="3">Uncharacterized protein</fullName>
    </submittedName>
</protein>
<sequence>MGIFNRKEQPETPDVLNSLNERLSESQQRQKLGGGNQELQQENTGDQQKDEHTTGKTLSPEQLEQLNSAASLATEILKPATGSGRTWSMNISGGTELNFANDQLTVYVKDEPASTAQLQPATPSKAIASQPQAAAMPAQPEPAEPAAEKADKKSLADPKTVVTDNTDAATASQAESATQTQAAAGASVSQLQAKAPATDDDANTASQMNVPTDNTNLTRGPYYEAQKQNSTLITQIAVLQKMNTRLASQIEQWQTYRTKTTAYFKDLSAKYKAVLAEHEKDQQVVSEFSTLHQQHEELKAQNELLQTQFSDLSSHLEAAVSERDKAQAAKEALQNELSKQIVATQIAETDLKHVQADLAAAKQTQQELQTALSDSEAKVARLSELSASQPVAADAETQKNVAALDQAGMFPSEDVPVFESDFPEA</sequence>